<dbReference type="GO" id="GO:0071949">
    <property type="term" value="F:FAD binding"/>
    <property type="evidence" value="ECO:0007669"/>
    <property type="project" value="InterPro"/>
</dbReference>
<dbReference type="PANTHER" id="PTHR46865">
    <property type="entry name" value="OXIDOREDUCTASE-RELATED"/>
    <property type="match status" value="1"/>
</dbReference>
<dbReference type="InterPro" id="IPR036188">
    <property type="entry name" value="FAD/NAD-bd_sf"/>
</dbReference>
<organism evidence="2 3">
    <name type="scientific">Ktedonosporobacter rubrisoli</name>
    <dbReference type="NCBI Taxonomy" id="2509675"/>
    <lineage>
        <taxon>Bacteria</taxon>
        <taxon>Bacillati</taxon>
        <taxon>Chloroflexota</taxon>
        <taxon>Ktedonobacteria</taxon>
        <taxon>Ktedonobacterales</taxon>
        <taxon>Ktedonosporobacteraceae</taxon>
        <taxon>Ktedonosporobacter</taxon>
    </lineage>
</organism>
<dbReference type="Gene3D" id="3.50.50.60">
    <property type="entry name" value="FAD/NAD(P)-binding domain"/>
    <property type="match status" value="1"/>
</dbReference>
<dbReference type="AlphaFoldDB" id="A0A4P6JKS6"/>
<dbReference type="EMBL" id="CP035758">
    <property type="protein sequence ID" value="QBD75600.1"/>
    <property type="molecule type" value="Genomic_DNA"/>
</dbReference>
<reference evidence="2 3" key="1">
    <citation type="submission" date="2019-01" db="EMBL/GenBank/DDBJ databases">
        <title>Ktedonosporobacter rubrisoli SCAWS-G2.</title>
        <authorList>
            <person name="Huang Y."/>
            <person name="Yan B."/>
        </authorList>
    </citation>
    <scope>NUCLEOTIDE SEQUENCE [LARGE SCALE GENOMIC DNA]</scope>
    <source>
        <strain evidence="2 3">SCAWS-G2</strain>
    </source>
</reference>
<dbReference type="PRINTS" id="PR00420">
    <property type="entry name" value="RNGMNOXGNASE"/>
</dbReference>
<protein>
    <recommendedName>
        <fullName evidence="1">FAD-binding domain-containing protein</fullName>
    </recommendedName>
</protein>
<evidence type="ECO:0000259" key="1">
    <source>
        <dbReference type="Pfam" id="PF01494"/>
    </source>
</evidence>
<keyword evidence="3" id="KW-1185">Reference proteome</keyword>
<dbReference type="SUPFAM" id="SSF51905">
    <property type="entry name" value="FAD/NAD(P)-binding domain"/>
    <property type="match status" value="1"/>
</dbReference>
<sequence>MRVLISGGGVAGLTLAYWLHQYTIQAVVIEQSDRLRGGGYGIDFYGTGYEVAERMGIIERLRSQRAPFESFDYVNKSGKPIASLTAELMQKVASGKYIGLMHWILEEVLYETLADQVEVRFGRSLTHVEQRSADVVVTYNDGTSEPFDLLIGADGVHSNTRALVFGAEEQYRHFLGYDFASYHLADRYGLGQRWVMCVEPGRLAATYCSNQEGQLITFFMYQTTEWEHTPRAERLSRLRQVFAGMGWVTPRLLADAPEPEEIFMDKVVQIHMPSWHQGRVALVGDACDCPTFASGQGSSLAMGGAYLLAEALHECADYQEAFSRYEQQMKPYVLEQQKKARNLAGTFLPTSTSGILLQRVMLKTLLRESFLGLLRQQFSAPSILPARSAHEVRQIRSTT</sequence>
<dbReference type="Gene3D" id="3.30.9.10">
    <property type="entry name" value="D-Amino Acid Oxidase, subunit A, domain 2"/>
    <property type="match status" value="1"/>
</dbReference>
<accession>A0A4P6JKS6</accession>
<dbReference type="RefSeq" id="WP_129886198.1">
    <property type="nucleotide sequence ID" value="NZ_CP035758.1"/>
</dbReference>
<evidence type="ECO:0000313" key="2">
    <source>
        <dbReference type="EMBL" id="QBD75600.1"/>
    </source>
</evidence>
<dbReference type="Pfam" id="PF01494">
    <property type="entry name" value="FAD_binding_3"/>
    <property type="match status" value="1"/>
</dbReference>
<dbReference type="InterPro" id="IPR002938">
    <property type="entry name" value="FAD-bd"/>
</dbReference>
<dbReference type="Proteomes" id="UP000290365">
    <property type="component" value="Chromosome"/>
</dbReference>
<gene>
    <name evidence="2" type="ORF">EPA93_06110</name>
</gene>
<dbReference type="OrthoDB" id="9766816at2"/>
<proteinExistence type="predicted"/>
<name>A0A4P6JKS6_KTERU</name>
<evidence type="ECO:0000313" key="3">
    <source>
        <dbReference type="Proteomes" id="UP000290365"/>
    </source>
</evidence>
<dbReference type="InterPro" id="IPR051704">
    <property type="entry name" value="FAD_aromatic-hydroxylase"/>
</dbReference>
<dbReference type="KEGG" id="kbs:EPA93_06110"/>
<feature type="domain" description="FAD-binding" evidence="1">
    <location>
        <begin position="2"/>
        <end position="316"/>
    </location>
</feature>